<evidence type="ECO:0000313" key="15">
    <source>
        <dbReference type="Proteomes" id="UP001180020"/>
    </source>
</evidence>
<keyword evidence="9" id="KW-1133">Transmembrane helix</keyword>
<gene>
    <name evidence="14" type="primary">ATL46</name>
    <name evidence="14" type="ORF">QJS10_CPA10g00663</name>
</gene>
<evidence type="ECO:0000256" key="12">
    <source>
        <dbReference type="PROSITE-ProRule" id="PRU00175"/>
    </source>
</evidence>
<dbReference type="AlphaFoldDB" id="A0AAV9DXY3"/>
<evidence type="ECO:0000256" key="6">
    <source>
        <dbReference type="ARBA" id="ARBA00022771"/>
    </source>
</evidence>
<dbReference type="GO" id="GO:0016020">
    <property type="term" value="C:membrane"/>
    <property type="evidence" value="ECO:0007669"/>
    <property type="project" value="UniProtKB-SubCell"/>
</dbReference>
<reference evidence="14" key="1">
    <citation type="journal article" date="2023" name="Nat. Commun.">
        <title>Diploid and tetraploid genomes of Acorus and the evolution of monocots.</title>
        <authorList>
            <person name="Ma L."/>
            <person name="Liu K.W."/>
            <person name="Li Z."/>
            <person name="Hsiao Y.Y."/>
            <person name="Qi Y."/>
            <person name="Fu T."/>
            <person name="Tang G.D."/>
            <person name="Zhang D."/>
            <person name="Sun W.H."/>
            <person name="Liu D.K."/>
            <person name="Li Y."/>
            <person name="Chen G.Z."/>
            <person name="Liu X.D."/>
            <person name="Liao X.Y."/>
            <person name="Jiang Y.T."/>
            <person name="Yu X."/>
            <person name="Hao Y."/>
            <person name="Huang J."/>
            <person name="Zhao X.W."/>
            <person name="Ke S."/>
            <person name="Chen Y.Y."/>
            <person name="Wu W.L."/>
            <person name="Hsu J.L."/>
            <person name="Lin Y.F."/>
            <person name="Huang M.D."/>
            <person name="Li C.Y."/>
            <person name="Huang L."/>
            <person name="Wang Z.W."/>
            <person name="Zhao X."/>
            <person name="Zhong W.Y."/>
            <person name="Peng D.H."/>
            <person name="Ahmad S."/>
            <person name="Lan S."/>
            <person name="Zhang J.S."/>
            <person name="Tsai W.C."/>
            <person name="Van de Peer Y."/>
            <person name="Liu Z.J."/>
        </authorList>
    </citation>
    <scope>NUCLEOTIDE SEQUENCE</scope>
    <source>
        <strain evidence="14">CP</strain>
    </source>
</reference>
<dbReference type="PANTHER" id="PTHR45768:SF18">
    <property type="entry name" value="RING-H2 FINGER PROTEIN ATL47-RELATED"/>
    <property type="match status" value="1"/>
</dbReference>
<proteinExistence type="inferred from homology"/>
<dbReference type="Gene3D" id="3.30.40.10">
    <property type="entry name" value="Zinc/RING finger domain, C3HC4 (zinc finger)"/>
    <property type="match status" value="1"/>
</dbReference>
<keyword evidence="4" id="KW-0812">Transmembrane</keyword>
<evidence type="ECO:0000256" key="7">
    <source>
        <dbReference type="ARBA" id="ARBA00022786"/>
    </source>
</evidence>
<dbReference type="InterPro" id="IPR013083">
    <property type="entry name" value="Znf_RING/FYVE/PHD"/>
</dbReference>
<dbReference type="EMBL" id="JAUJYO010000010">
    <property type="protein sequence ID" value="KAK1306193.1"/>
    <property type="molecule type" value="Genomic_DNA"/>
</dbReference>
<feature type="domain" description="RING-type" evidence="13">
    <location>
        <begin position="31"/>
        <end position="54"/>
    </location>
</feature>
<comment type="subcellular location">
    <subcellularLocation>
        <location evidence="1">Membrane</location>
        <topology evidence="1">Single-pass membrane protein</topology>
    </subcellularLocation>
</comment>
<dbReference type="Proteomes" id="UP001180020">
    <property type="component" value="Unassembled WGS sequence"/>
</dbReference>
<dbReference type="PROSITE" id="PS50089">
    <property type="entry name" value="ZF_RING_2"/>
    <property type="match status" value="1"/>
</dbReference>
<dbReference type="GO" id="GO:0031625">
    <property type="term" value="F:ubiquitin protein ligase binding"/>
    <property type="evidence" value="ECO:0007669"/>
    <property type="project" value="TreeGrafter"/>
</dbReference>
<comment type="pathway">
    <text evidence="2">Protein modification; protein ubiquitination.</text>
</comment>
<dbReference type="InterPro" id="IPR001841">
    <property type="entry name" value="Znf_RING"/>
</dbReference>
<reference evidence="14" key="2">
    <citation type="submission" date="2023-06" db="EMBL/GenBank/DDBJ databases">
        <authorList>
            <person name="Ma L."/>
            <person name="Liu K.-W."/>
            <person name="Li Z."/>
            <person name="Hsiao Y.-Y."/>
            <person name="Qi Y."/>
            <person name="Fu T."/>
            <person name="Tang G."/>
            <person name="Zhang D."/>
            <person name="Sun W.-H."/>
            <person name="Liu D.-K."/>
            <person name="Li Y."/>
            <person name="Chen G.-Z."/>
            <person name="Liu X.-D."/>
            <person name="Liao X.-Y."/>
            <person name="Jiang Y.-T."/>
            <person name="Yu X."/>
            <person name="Hao Y."/>
            <person name="Huang J."/>
            <person name="Zhao X.-W."/>
            <person name="Ke S."/>
            <person name="Chen Y.-Y."/>
            <person name="Wu W.-L."/>
            <person name="Hsu J.-L."/>
            <person name="Lin Y.-F."/>
            <person name="Huang M.-D."/>
            <person name="Li C.-Y."/>
            <person name="Huang L."/>
            <person name="Wang Z.-W."/>
            <person name="Zhao X."/>
            <person name="Zhong W.-Y."/>
            <person name="Peng D.-H."/>
            <person name="Ahmad S."/>
            <person name="Lan S."/>
            <person name="Zhang J.-S."/>
            <person name="Tsai W.-C."/>
            <person name="Van De Peer Y."/>
            <person name="Liu Z.-J."/>
        </authorList>
    </citation>
    <scope>NUCLEOTIDE SEQUENCE</scope>
    <source>
        <strain evidence="14">CP</strain>
        <tissue evidence="14">Leaves</tissue>
    </source>
</reference>
<evidence type="ECO:0000256" key="5">
    <source>
        <dbReference type="ARBA" id="ARBA00022723"/>
    </source>
</evidence>
<dbReference type="GO" id="GO:0008270">
    <property type="term" value="F:zinc ion binding"/>
    <property type="evidence" value="ECO:0007669"/>
    <property type="project" value="UniProtKB-KW"/>
</dbReference>
<protein>
    <submittedName>
        <fullName evidence="14">RING-H2 finger protein ATL46</fullName>
    </submittedName>
</protein>
<evidence type="ECO:0000256" key="9">
    <source>
        <dbReference type="ARBA" id="ARBA00022989"/>
    </source>
</evidence>
<dbReference type="InterPro" id="IPR024766">
    <property type="entry name" value="Znf_RING_H2"/>
</dbReference>
<evidence type="ECO:0000313" key="14">
    <source>
        <dbReference type="EMBL" id="KAK1306193.1"/>
    </source>
</evidence>
<dbReference type="GO" id="GO:0016740">
    <property type="term" value="F:transferase activity"/>
    <property type="evidence" value="ECO:0007669"/>
    <property type="project" value="UniProtKB-KW"/>
</dbReference>
<keyword evidence="8" id="KW-0862">Zinc</keyword>
<dbReference type="PANTHER" id="PTHR45768">
    <property type="entry name" value="E3 UBIQUITIN-PROTEIN LIGASE RNF13-LIKE"/>
    <property type="match status" value="1"/>
</dbReference>
<keyword evidence="3" id="KW-0808">Transferase</keyword>
<keyword evidence="6 12" id="KW-0863">Zinc-finger</keyword>
<evidence type="ECO:0000256" key="4">
    <source>
        <dbReference type="ARBA" id="ARBA00022692"/>
    </source>
</evidence>
<evidence type="ECO:0000256" key="1">
    <source>
        <dbReference type="ARBA" id="ARBA00004167"/>
    </source>
</evidence>
<sequence>MAHSKDQNAFDGHKNEGSILNEGKLRLLPSCGHAFHLDCIVMWLLSNSTCPLCRGMLFISGHAIENPMFYFGDERKENGYTGDI</sequence>
<comment type="caution">
    <text evidence="14">The sequence shown here is derived from an EMBL/GenBank/DDBJ whole genome shotgun (WGS) entry which is preliminary data.</text>
</comment>
<dbReference type="Pfam" id="PF12678">
    <property type="entry name" value="zf-rbx1"/>
    <property type="match status" value="1"/>
</dbReference>
<keyword evidence="10" id="KW-0472">Membrane</keyword>
<name>A0AAV9DXY3_ACOCL</name>
<keyword evidence="15" id="KW-1185">Reference proteome</keyword>
<evidence type="ECO:0000256" key="11">
    <source>
        <dbReference type="ARBA" id="ARBA00024209"/>
    </source>
</evidence>
<evidence type="ECO:0000259" key="13">
    <source>
        <dbReference type="PROSITE" id="PS50089"/>
    </source>
</evidence>
<evidence type="ECO:0000256" key="8">
    <source>
        <dbReference type="ARBA" id="ARBA00022833"/>
    </source>
</evidence>
<evidence type="ECO:0000256" key="3">
    <source>
        <dbReference type="ARBA" id="ARBA00022679"/>
    </source>
</evidence>
<evidence type="ECO:0000256" key="2">
    <source>
        <dbReference type="ARBA" id="ARBA00004906"/>
    </source>
</evidence>
<dbReference type="SUPFAM" id="SSF57850">
    <property type="entry name" value="RING/U-box"/>
    <property type="match status" value="1"/>
</dbReference>
<accession>A0AAV9DXY3</accession>
<organism evidence="14 15">
    <name type="scientific">Acorus calamus</name>
    <name type="common">Sweet flag</name>
    <dbReference type="NCBI Taxonomy" id="4465"/>
    <lineage>
        <taxon>Eukaryota</taxon>
        <taxon>Viridiplantae</taxon>
        <taxon>Streptophyta</taxon>
        <taxon>Embryophyta</taxon>
        <taxon>Tracheophyta</taxon>
        <taxon>Spermatophyta</taxon>
        <taxon>Magnoliopsida</taxon>
        <taxon>Liliopsida</taxon>
        <taxon>Acoraceae</taxon>
        <taxon>Acorus</taxon>
    </lineage>
</organism>
<evidence type="ECO:0000256" key="10">
    <source>
        <dbReference type="ARBA" id="ARBA00023136"/>
    </source>
</evidence>
<comment type="similarity">
    <text evidence="11">Belongs to the RING-type zinc finger family. ATL subfamily.</text>
</comment>
<keyword evidence="7" id="KW-0833">Ubl conjugation pathway</keyword>
<keyword evidence="5" id="KW-0479">Metal-binding</keyword>